<dbReference type="AlphaFoldDB" id="A0A7S1CNE2"/>
<name>A0A7S1CNE2_9STRA</name>
<protein>
    <recommendedName>
        <fullName evidence="2">Methyltransferase domain-containing protein</fullName>
    </recommendedName>
</protein>
<proteinExistence type="predicted"/>
<evidence type="ECO:0008006" key="2">
    <source>
        <dbReference type="Google" id="ProtNLM"/>
    </source>
</evidence>
<dbReference type="Gene3D" id="3.40.50.150">
    <property type="entry name" value="Vaccinia Virus protein VP39"/>
    <property type="match status" value="1"/>
</dbReference>
<dbReference type="InterPro" id="IPR029063">
    <property type="entry name" value="SAM-dependent_MTases_sf"/>
</dbReference>
<sequence>MADAADGGSAPLAAAAIALAATAAVLLALRACRAKIYDTLIVDLTEGWYAAVLARLPERARLLDVGIGTGSALLRPANQEAVKAKRIAVTGVDIDGDYVKAARAAVEKAGLQPEERPAGARGGPHGPCVDVRHRSVYDVTRDEDNGGDAWDAAYFSASLMLVPDPVQALVHVRGLLSPGGTIYVTQTFEGEDAAAASFASRLVTAVKPYLKYFVTIDFGTATFRRDFDATVKAAKLRVADEQHLGQRGGAHRTFKLLVLEDDK</sequence>
<dbReference type="Pfam" id="PF13489">
    <property type="entry name" value="Methyltransf_23"/>
    <property type="match status" value="1"/>
</dbReference>
<reference evidence="1" key="1">
    <citation type="submission" date="2021-01" db="EMBL/GenBank/DDBJ databases">
        <authorList>
            <person name="Corre E."/>
            <person name="Pelletier E."/>
            <person name="Niang G."/>
            <person name="Scheremetjew M."/>
            <person name="Finn R."/>
            <person name="Kale V."/>
            <person name="Holt S."/>
            <person name="Cochrane G."/>
            <person name="Meng A."/>
            <person name="Brown T."/>
            <person name="Cohen L."/>
        </authorList>
    </citation>
    <scope>NUCLEOTIDE SEQUENCE</scope>
    <source>
        <strain evidence="1">Ms1</strain>
    </source>
</reference>
<dbReference type="SUPFAM" id="SSF53335">
    <property type="entry name" value="S-adenosyl-L-methionine-dependent methyltransferases"/>
    <property type="match status" value="1"/>
</dbReference>
<evidence type="ECO:0000313" key="1">
    <source>
        <dbReference type="EMBL" id="CAD8922476.1"/>
    </source>
</evidence>
<organism evidence="1">
    <name type="scientific">Bicosoecida sp. CB-2014</name>
    <dbReference type="NCBI Taxonomy" id="1486930"/>
    <lineage>
        <taxon>Eukaryota</taxon>
        <taxon>Sar</taxon>
        <taxon>Stramenopiles</taxon>
        <taxon>Bigyra</taxon>
        <taxon>Opalozoa</taxon>
        <taxon>Bicosoecida</taxon>
    </lineage>
</organism>
<dbReference type="CDD" id="cd02440">
    <property type="entry name" value="AdoMet_MTases"/>
    <property type="match status" value="1"/>
</dbReference>
<gene>
    <name evidence="1" type="ORF">BSP0115_LOCUS15739</name>
</gene>
<dbReference type="EMBL" id="HBFS01023529">
    <property type="protein sequence ID" value="CAD8922476.1"/>
    <property type="molecule type" value="Transcribed_RNA"/>
</dbReference>
<accession>A0A7S1CNE2</accession>